<reference evidence="6 7" key="1">
    <citation type="submission" date="2020-05" db="EMBL/GenBank/DDBJ databases">
        <title>Genome sequences of pea root nodulating Rhizobium spp.</title>
        <authorList>
            <person name="Rahi P."/>
        </authorList>
    </citation>
    <scope>NUCLEOTIDE SEQUENCE [LARGE SCALE GENOMIC DNA]</scope>
    <source>
        <strain evidence="7">JKLM 12A2</strain>
    </source>
</reference>
<evidence type="ECO:0000259" key="5">
    <source>
        <dbReference type="PROSITE" id="PS50931"/>
    </source>
</evidence>
<dbReference type="SUPFAM" id="SSF46785">
    <property type="entry name" value="Winged helix' DNA-binding domain"/>
    <property type="match status" value="1"/>
</dbReference>
<protein>
    <submittedName>
        <fullName evidence="6">LysR family transcriptional regulator</fullName>
    </submittedName>
</protein>
<dbReference type="InterPro" id="IPR000847">
    <property type="entry name" value="LysR_HTH_N"/>
</dbReference>
<dbReference type="SUPFAM" id="SSF53850">
    <property type="entry name" value="Periplasmic binding protein-like II"/>
    <property type="match status" value="1"/>
</dbReference>
<accession>A0ABX6PK01</accession>
<evidence type="ECO:0000256" key="4">
    <source>
        <dbReference type="ARBA" id="ARBA00023163"/>
    </source>
</evidence>
<dbReference type="PROSITE" id="PS50931">
    <property type="entry name" value="HTH_LYSR"/>
    <property type="match status" value="1"/>
</dbReference>
<dbReference type="Gene3D" id="1.10.10.10">
    <property type="entry name" value="Winged helix-like DNA-binding domain superfamily/Winged helix DNA-binding domain"/>
    <property type="match status" value="1"/>
</dbReference>
<evidence type="ECO:0000256" key="2">
    <source>
        <dbReference type="ARBA" id="ARBA00023015"/>
    </source>
</evidence>
<dbReference type="PANTHER" id="PTHR30126">
    <property type="entry name" value="HTH-TYPE TRANSCRIPTIONAL REGULATOR"/>
    <property type="match status" value="1"/>
</dbReference>
<dbReference type="Gene3D" id="3.40.190.290">
    <property type="match status" value="1"/>
</dbReference>
<dbReference type="InterPro" id="IPR005119">
    <property type="entry name" value="LysR_subst-bd"/>
</dbReference>
<feature type="domain" description="HTH lysR-type" evidence="5">
    <location>
        <begin position="5"/>
        <end position="62"/>
    </location>
</feature>
<dbReference type="EMBL" id="CP054021">
    <property type="protein sequence ID" value="QKK18838.1"/>
    <property type="molecule type" value="Genomic_DNA"/>
</dbReference>
<evidence type="ECO:0000313" key="7">
    <source>
        <dbReference type="Proteomes" id="UP000305673"/>
    </source>
</evidence>
<dbReference type="PRINTS" id="PR00039">
    <property type="entry name" value="HTHLYSR"/>
</dbReference>
<proteinExistence type="inferred from homology"/>
<name>A0ABX6PK01_9HYPH</name>
<organism evidence="6 7">
    <name type="scientific">Rhizobium indicum</name>
    <dbReference type="NCBI Taxonomy" id="2583231"/>
    <lineage>
        <taxon>Bacteria</taxon>
        <taxon>Pseudomonadati</taxon>
        <taxon>Pseudomonadota</taxon>
        <taxon>Alphaproteobacteria</taxon>
        <taxon>Hyphomicrobiales</taxon>
        <taxon>Rhizobiaceae</taxon>
        <taxon>Rhizobium/Agrobacterium group</taxon>
        <taxon>Rhizobium</taxon>
    </lineage>
</organism>
<dbReference type="Pfam" id="PF00126">
    <property type="entry name" value="HTH_1"/>
    <property type="match status" value="1"/>
</dbReference>
<sequence>MLDGISLDQLRTFIAAVDEGSFSAAARKLNRVQSAVSGWVSGLEYQIGVMLFDRSGRFPTLTQEGVLLLADARNVVAGVDMLKARAKLMTSGVEAELSVVIDVFFPTDVISAVAKEFAKRFPLTPLRLFVEALGAAYQPVLDGRCSLGILPPLPQPFPSLTSERLGELPLVAVASACHPLAAYGQRIPRHELAKHVQLVLTDRSDLTSGRDFAVASPSTWRLADLSTKHAFLKECVGWGGMPLHMIEKDVADGTLTVLDVDDMPLSGFMLTMSAFHRPSHPPGPAGRWFVDQVKSLWHGADVLPT</sequence>
<gene>
    <name evidence="6" type="ORF">FFM53_021315</name>
</gene>
<dbReference type="InterPro" id="IPR036388">
    <property type="entry name" value="WH-like_DNA-bd_sf"/>
</dbReference>
<dbReference type="RefSeq" id="WP_130685730.1">
    <property type="nucleotide sequence ID" value="NZ_CP054021.1"/>
</dbReference>
<evidence type="ECO:0000313" key="6">
    <source>
        <dbReference type="EMBL" id="QKK18838.1"/>
    </source>
</evidence>
<dbReference type="InterPro" id="IPR036390">
    <property type="entry name" value="WH_DNA-bd_sf"/>
</dbReference>
<evidence type="ECO:0000256" key="1">
    <source>
        <dbReference type="ARBA" id="ARBA00009437"/>
    </source>
</evidence>
<keyword evidence="2" id="KW-0805">Transcription regulation</keyword>
<comment type="similarity">
    <text evidence="1">Belongs to the LysR transcriptional regulatory family.</text>
</comment>
<keyword evidence="7" id="KW-1185">Reference proteome</keyword>
<evidence type="ECO:0000256" key="3">
    <source>
        <dbReference type="ARBA" id="ARBA00023125"/>
    </source>
</evidence>
<dbReference type="Proteomes" id="UP000305673">
    <property type="component" value="Chromosome"/>
</dbReference>
<dbReference type="Pfam" id="PF03466">
    <property type="entry name" value="LysR_substrate"/>
    <property type="match status" value="1"/>
</dbReference>
<keyword evidence="3" id="KW-0238">DNA-binding</keyword>
<dbReference type="PANTHER" id="PTHR30126:SF91">
    <property type="entry name" value="LYSR FAMILY TRANSCRIPTIONAL REGULATOR"/>
    <property type="match status" value="1"/>
</dbReference>
<keyword evidence="4" id="KW-0804">Transcription</keyword>